<dbReference type="SUPFAM" id="SSF54814">
    <property type="entry name" value="Prokaryotic type KH domain (KH-domain type II)"/>
    <property type="match status" value="1"/>
</dbReference>
<keyword evidence="6" id="KW-0690">Ribosome biogenesis</keyword>
<feature type="region of interest" description="G3" evidence="7">
    <location>
        <begin position="64"/>
        <end position="67"/>
    </location>
</feature>
<feature type="region of interest" description="G2" evidence="7">
    <location>
        <begin position="43"/>
        <end position="47"/>
    </location>
</feature>
<dbReference type="PATRIC" id="fig|54005.3.peg.1228"/>
<dbReference type="Pfam" id="PF07650">
    <property type="entry name" value="KH_2"/>
    <property type="match status" value="1"/>
</dbReference>
<dbReference type="GO" id="GO:0003924">
    <property type="term" value="F:GTPase activity"/>
    <property type="evidence" value="ECO:0007669"/>
    <property type="project" value="UniProtKB-UniRule"/>
</dbReference>
<evidence type="ECO:0000256" key="7">
    <source>
        <dbReference type="PROSITE-ProRule" id="PRU01050"/>
    </source>
</evidence>
<dbReference type="GO" id="GO:0005886">
    <property type="term" value="C:plasma membrane"/>
    <property type="evidence" value="ECO:0007669"/>
    <property type="project" value="UniProtKB-SubCell"/>
</dbReference>
<dbReference type="InterPro" id="IPR030388">
    <property type="entry name" value="G_ERA_dom"/>
</dbReference>
<evidence type="ECO:0000313" key="12">
    <source>
        <dbReference type="Proteomes" id="UP000070174"/>
    </source>
</evidence>
<dbReference type="InterPro" id="IPR015946">
    <property type="entry name" value="KH_dom-like_a/b"/>
</dbReference>
<comment type="similarity">
    <text evidence="1 6 7 8">Belongs to the TRAFAC class TrmE-Era-EngA-EngB-Septin-like GTPase superfamily. Era GTPase family.</text>
</comment>
<comment type="function">
    <text evidence="6">An essential GTPase that binds both GDP and GTP, with rapid nucleotide exchange. Plays a role in 16S rRNA processing and 30S ribosomal subunit biogenesis and possibly also in cell cycle regulation and energy metabolism.</text>
</comment>
<dbReference type="Gene3D" id="3.40.50.300">
    <property type="entry name" value="P-loop containing nucleotide triphosphate hydrolases"/>
    <property type="match status" value="1"/>
</dbReference>
<dbReference type="GO" id="GO:0005829">
    <property type="term" value="C:cytosol"/>
    <property type="evidence" value="ECO:0007669"/>
    <property type="project" value="TreeGrafter"/>
</dbReference>
<feature type="binding site" evidence="6">
    <location>
        <begin position="64"/>
        <end position="68"/>
    </location>
    <ligand>
        <name>GTP</name>
        <dbReference type="ChEBI" id="CHEBI:37565"/>
    </ligand>
</feature>
<name>A0A133PM24_9FIRM</name>
<keyword evidence="6" id="KW-0963">Cytoplasm</keyword>
<dbReference type="CDD" id="cd22534">
    <property type="entry name" value="KH-II_Era"/>
    <property type="match status" value="1"/>
</dbReference>
<evidence type="ECO:0000256" key="4">
    <source>
        <dbReference type="ARBA" id="ARBA00022884"/>
    </source>
</evidence>
<dbReference type="NCBIfam" id="TIGR00436">
    <property type="entry name" value="era"/>
    <property type="match status" value="1"/>
</dbReference>
<dbReference type="FunFam" id="3.30.300.20:FF:000003">
    <property type="entry name" value="GTPase Era"/>
    <property type="match status" value="1"/>
</dbReference>
<comment type="caution">
    <text evidence="11">The sequence shown here is derived from an EMBL/GenBank/DDBJ whole genome shotgun (WGS) entry which is preliminary data.</text>
</comment>
<dbReference type="GO" id="GO:0070181">
    <property type="term" value="F:small ribosomal subunit rRNA binding"/>
    <property type="evidence" value="ECO:0007669"/>
    <property type="project" value="UniProtKB-UniRule"/>
</dbReference>
<evidence type="ECO:0000259" key="10">
    <source>
        <dbReference type="PROSITE" id="PS51713"/>
    </source>
</evidence>
<keyword evidence="3 6" id="KW-0547">Nucleotide-binding</keyword>
<sequence>MKMTENNFKSGYVSVIGRPNVGKSTLLNAIIGEKISAISSKPQTTRQNITFIHTDEDAQIIFLDTPGIQKPKNRLGEFMLTESKEGIEDSDVITYIVDTSKKIGRAERSIIDILKEYKGKLPIILLINKVDTIRKDELLEIISMYAEEEIFDDIIPISAMKNDGIDIYLETLKKFLKPGPMYYPEDMITDKNERFIVAEIIREKGLMYLNEEVPHGLAISIEKFKKRADKNMYDIDANIYVERDTHKGILIGKNGSMLKRIGTEAREEAERLLDAKVNLQIWVKVEKNWRDRDNLVKRFGYDK</sequence>
<keyword evidence="6" id="KW-0699">rRNA-binding</keyword>
<feature type="domain" description="Era-type G" evidence="10">
    <location>
        <begin position="9"/>
        <end position="178"/>
    </location>
</feature>
<reference evidence="11 12" key="1">
    <citation type="submission" date="2016-01" db="EMBL/GenBank/DDBJ databases">
        <authorList>
            <person name="Oliw E.H."/>
        </authorList>
    </citation>
    <scope>NUCLEOTIDE SEQUENCE [LARGE SCALE GENOMIC DNA]</scope>
    <source>
        <strain evidence="11 12">CMW7756A</strain>
    </source>
</reference>
<gene>
    <name evidence="6" type="primary">era</name>
    <name evidence="11" type="ORF">HMPREF3229_01245</name>
</gene>
<dbReference type="EMBL" id="LRQE01000034">
    <property type="protein sequence ID" value="KXA29620.1"/>
    <property type="molecule type" value="Genomic_DNA"/>
</dbReference>
<dbReference type="PROSITE" id="PS51713">
    <property type="entry name" value="G_ERA"/>
    <property type="match status" value="1"/>
</dbReference>
<feature type="binding site" evidence="6">
    <location>
        <begin position="17"/>
        <end position="24"/>
    </location>
    <ligand>
        <name>GTP</name>
        <dbReference type="ChEBI" id="CHEBI:37565"/>
    </ligand>
</feature>
<evidence type="ECO:0000259" key="9">
    <source>
        <dbReference type="PROSITE" id="PS50823"/>
    </source>
</evidence>
<dbReference type="NCBIfam" id="NF000908">
    <property type="entry name" value="PRK00089.1"/>
    <property type="match status" value="1"/>
</dbReference>
<evidence type="ECO:0000313" key="11">
    <source>
        <dbReference type="EMBL" id="KXA29620.1"/>
    </source>
</evidence>
<dbReference type="Pfam" id="PF01926">
    <property type="entry name" value="MMR_HSR1"/>
    <property type="match status" value="1"/>
</dbReference>
<accession>A0A133PM24</accession>
<dbReference type="GO" id="GO:0043024">
    <property type="term" value="F:ribosomal small subunit binding"/>
    <property type="evidence" value="ECO:0007669"/>
    <property type="project" value="TreeGrafter"/>
</dbReference>
<dbReference type="InterPro" id="IPR005662">
    <property type="entry name" value="GTPase_Era-like"/>
</dbReference>
<dbReference type="AlphaFoldDB" id="A0A133PM24"/>
<evidence type="ECO:0000256" key="2">
    <source>
        <dbReference type="ARBA" id="ARBA00020484"/>
    </source>
</evidence>
<keyword evidence="6" id="KW-1003">Cell membrane</keyword>
<dbReference type="Proteomes" id="UP000070174">
    <property type="component" value="Unassembled WGS sequence"/>
</dbReference>
<comment type="subcellular location">
    <subcellularLocation>
        <location evidence="6">Cytoplasm</location>
    </subcellularLocation>
    <subcellularLocation>
        <location evidence="6">Cell membrane</location>
        <topology evidence="6">Peripheral membrane protein</topology>
    </subcellularLocation>
</comment>
<dbReference type="NCBIfam" id="TIGR00231">
    <property type="entry name" value="small_GTP"/>
    <property type="match status" value="1"/>
</dbReference>
<proteinExistence type="inferred from homology"/>
<dbReference type="PANTHER" id="PTHR42698">
    <property type="entry name" value="GTPASE ERA"/>
    <property type="match status" value="1"/>
</dbReference>
<keyword evidence="6" id="KW-0472">Membrane</keyword>
<feature type="binding site" evidence="6">
    <location>
        <begin position="128"/>
        <end position="131"/>
    </location>
    <ligand>
        <name>GTP</name>
        <dbReference type="ChEBI" id="CHEBI:37565"/>
    </ligand>
</feature>
<comment type="subunit">
    <text evidence="6">Monomer.</text>
</comment>
<dbReference type="SUPFAM" id="SSF52540">
    <property type="entry name" value="P-loop containing nucleoside triphosphate hydrolases"/>
    <property type="match status" value="1"/>
</dbReference>
<dbReference type="PROSITE" id="PS50823">
    <property type="entry name" value="KH_TYPE_2"/>
    <property type="match status" value="1"/>
</dbReference>
<evidence type="ECO:0000256" key="8">
    <source>
        <dbReference type="RuleBase" id="RU003761"/>
    </source>
</evidence>
<dbReference type="InterPro" id="IPR027417">
    <property type="entry name" value="P-loop_NTPase"/>
</dbReference>
<dbReference type="InterPro" id="IPR004044">
    <property type="entry name" value="KH_dom_type_2"/>
</dbReference>
<dbReference type="InterPro" id="IPR006073">
    <property type="entry name" value="GTP-bd"/>
</dbReference>
<evidence type="ECO:0000256" key="6">
    <source>
        <dbReference type="HAMAP-Rule" id="MF_00367"/>
    </source>
</evidence>
<dbReference type="InterPro" id="IPR005225">
    <property type="entry name" value="Small_GTP-bd"/>
</dbReference>
<evidence type="ECO:0000256" key="1">
    <source>
        <dbReference type="ARBA" id="ARBA00007921"/>
    </source>
</evidence>
<keyword evidence="4 6" id="KW-0694">RNA-binding</keyword>
<dbReference type="GO" id="GO:0000028">
    <property type="term" value="P:ribosomal small subunit assembly"/>
    <property type="evidence" value="ECO:0007669"/>
    <property type="project" value="TreeGrafter"/>
</dbReference>
<dbReference type="CDD" id="cd04163">
    <property type="entry name" value="Era"/>
    <property type="match status" value="1"/>
</dbReference>
<feature type="domain" description="KH type-2" evidence="9">
    <location>
        <begin position="209"/>
        <end position="287"/>
    </location>
</feature>
<evidence type="ECO:0000256" key="5">
    <source>
        <dbReference type="ARBA" id="ARBA00023134"/>
    </source>
</evidence>
<dbReference type="HAMAP" id="MF_00367">
    <property type="entry name" value="GTPase_Era"/>
    <property type="match status" value="1"/>
</dbReference>
<keyword evidence="5 6" id="KW-0342">GTP-binding</keyword>
<feature type="region of interest" description="G1" evidence="7">
    <location>
        <begin position="17"/>
        <end position="24"/>
    </location>
</feature>
<dbReference type="PANTHER" id="PTHR42698:SF1">
    <property type="entry name" value="GTPASE ERA, MITOCHONDRIAL"/>
    <property type="match status" value="1"/>
</dbReference>
<feature type="region of interest" description="G5" evidence="7">
    <location>
        <begin position="157"/>
        <end position="159"/>
    </location>
</feature>
<feature type="region of interest" description="G4" evidence="7">
    <location>
        <begin position="128"/>
        <end position="131"/>
    </location>
</feature>
<dbReference type="InterPro" id="IPR009019">
    <property type="entry name" value="KH_sf_prok-type"/>
</dbReference>
<evidence type="ECO:0000256" key="3">
    <source>
        <dbReference type="ARBA" id="ARBA00022741"/>
    </source>
</evidence>
<dbReference type="Gene3D" id="3.30.300.20">
    <property type="match status" value="1"/>
</dbReference>
<dbReference type="GO" id="GO:0005525">
    <property type="term" value="F:GTP binding"/>
    <property type="evidence" value="ECO:0007669"/>
    <property type="project" value="UniProtKB-UniRule"/>
</dbReference>
<organism evidence="11">
    <name type="scientific">Peptoniphilus harei</name>
    <dbReference type="NCBI Taxonomy" id="54005"/>
    <lineage>
        <taxon>Bacteria</taxon>
        <taxon>Bacillati</taxon>
        <taxon>Bacillota</taxon>
        <taxon>Tissierellia</taxon>
        <taxon>Tissierellales</taxon>
        <taxon>Peptoniphilaceae</taxon>
        <taxon>Peptoniphilus</taxon>
    </lineage>
</organism>
<protein>
    <recommendedName>
        <fullName evidence="2 6">GTPase Era</fullName>
    </recommendedName>
</protein>